<dbReference type="EMBL" id="JABANM010027433">
    <property type="protein sequence ID" value="KAF4711325.1"/>
    <property type="molecule type" value="Genomic_DNA"/>
</dbReference>
<dbReference type="GO" id="GO:0006094">
    <property type="term" value="P:gluconeogenesis"/>
    <property type="evidence" value="ECO:0007669"/>
    <property type="project" value="UniProtKB-KW"/>
</dbReference>
<dbReference type="SUPFAM" id="SSF53697">
    <property type="entry name" value="SIS domain"/>
    <property type="match status" value="1"/>
</dbReference>
<evidence type="ECO:0000256" key="2">
    <source>
        <dbReference type="ARBA" id="ARBA00023152"/>
    </source>
</evidence>
<evidence type="ECO:0000256" key="1">
    <source>
        <dbReference type="ARBA" id="ARBA00022432"/>
    </source>
</evidence>
<keyword evidence="1" id="KW-0312">Gluconeogenesis</keyword>
<evidence type="ECO:0000313" key="4">
    <source>
        <dbReference type="EMBL" id="KAF4711325.1"/>
    </source>
</evidence>
<dbReference type="Pfam" id="PF00342">
    <property type="entry name" value="PGI"/>
    <property type="match status" value="1"/>
</dbReference>
<reference evidence="4 5" key="1">
    <citation type="submission" date="2020-04" db="EMBL/GenBank/DDBJ databases">
        <title>Perkinsus olseni comparative genomics.</title>
        <authorList>
            <person name="Bogema D.R."/>
        </authorList>
    </citation>
    <scope>NUCLEOTIDE SEQUENCE [LARGE SCALE GENOMIC DNA]</scope>
    <source>
        <strain evidence="4">ATCC PRA-205</strain>
    </source>
</reference>
<dbReference type="GO" id="GO:0006096">
    <property type="term" value="P:glycolytic process"/>
    <property type="evidence" value="ECO:0007669"/>
    <property type="project" value="UniProtKB-KW"/>
</dbReference>
<dbReference type="PROSITE" id="PS51463">
    <property type="entry name" value="P_GLUCOSE_ISOMERASE_3"/>
    <property type="match status" value="1"/>
</dbReference>
<dbReference type="Gene3D" id="3.40.50.10490">
    <property type="entry name" value="Glucose-6-phosphate isomerase like protein, domain 1"/>
    <property type="match status" value="1"/>
</dbReference>
<dbReference type="Proteomes" id="UP000574390">
    <property type="component" value="Unassembled WGS sequence"/>
</dbReference>
<dbReference type="AlphaFoldDB" id="A0A7J6QSA2"/>
<dbReference type="GO" id="GO:0004347">
    <property type="term" value="F:glucose-6-phosphate isomerase activity"/>
    <property type="evidence" value="ECO:0007669"/>
    <property type="project" value="InterPro"/>
</dbReference>
<organism evidence="4 5">
    <name type="scientific">Perkinsus olseni</name>
    <name type="common">Perkinsus atlanticus</name>
    <dbReference type="NCBI Taxonomy" id="32597"/>
    <lineage>
        <taxon>Eukaryota</taxon>
        <taxon>Sar</taxon>
        <taxon>Alveolata</taxon>
        <taxon>Perkinsozoa</taxon>
        <taxon>Perkinsea</taxon>
        <taxon>Perkinsida</taxon>
        <taxon>Perkinsidae</taxon>
        <taxon>Perkinsus</taxon>
    </lineage>
</organism>
<dbReference type="PANTHER" id="PTHR11469:SF1">
    <property type="entry name" value="GLUCOSE-6-PHOSPHATE ISOMERASE"/>
    <property type="match status" value="1"/>
</dbReference>
<evidence type="ECO:0000256" key="3">
    <source>
        <dbReference type="ARBA" id="ARBA00023235"/>
    </source>
</evidence>
<dbReference type="PANTHER" id="PTHR11469">
    <property type="entry name" value="GLUCOSE-6-PHOSPHATE ISOMERASE"/>
    <property type="match status" value="1"/>
</dbReference>
<dbReference type="GO" id="GO:0051156">
    <property type="term" value="P:glucose 6-phosphate metabolic process"/>
    <property type="evidence" value="ECO:0007669"/>
    <property type="project" value="TreeGrafter"/>
</dbReference>
<dbReference type="GO" id="GO:0097367">
    <property type="term" value="F:carbohydrate derivative binding"/>
    <property type="evidence" value="ECO:0007669"/>
    <property type="project" value="InterPro"/>
</dbReference>
<evidence type="ECO:0008006" key="6">
    <source>
        <dbReference type="Google" id="ProtNLM"/>
    </source>
</evidence>
<dbReference type="InterPro" id="IPR046348">
    <property type="entry name" value="SIS_dom_sf"/>
</dbReference>
<dbReference type="InterPro" id="IPR001672">
    <property type="entry name" value="G6P_Isomerase"/>
</dbReference>
<name>A0A7J6QSA2_PEROL</name>
<keyword evidence="2" id="KW-0324">Glycolysis</keyword>
<accession>A0A7J6QSA2</accession>
<dbReference type="GO" id="GO:0005829">
    <property type="term" value="C:cytosol"/>
    <property type="evidence" value="ECO:0007669"/>
    <property type="project" value="TreeGrafter"/>
</dbReference>
<evidence type="ECO:0000313" key="5">
    <source>
        <dbReference type="Proteomes" id="UP000574390"/>
    </source>
</evidence>
<gene>
    <name evidence="4" type="ORF">FOZ62_031942</name>
</gene>
<feature type="non-terminal residue" evidence="4">
    <location>
        <position position="140"/>
    </location>
</feature>
<keyword evidence="3" id="KW-0413">Isomerase</keyword>
<protein>
    <recommendedName>
        <fullName evidence="6">Glucose-6-phosphate isomerase</fullName>
    </recommendedName>
</protein>
<proteinExistence type="predicted"/>
<comment type="caution">
    <text evidence="4">The sequence shown here is derived from an EMBL/GenBank/DDBJ whole genome shotgun (WGS) entry which is preliminary data.</text>
</comment>
<sequence length="140" mass="15823">MISSTQAFANAAAAADRIKNVHLKELLDDEERNKSMFVAPSDLKGLTLDYSRERLNEASRKALFDLAKEAHLDQKIEDMFNGVKINTTEKRAVLHTALRDPRDAKVTVDGKNVVEDVWRVLDQIKTYSEKVRSGEHRGVT</sequence>
<dbReference type="GO" id="GO:0048029">
    <property type="term" value="F:monosaccharide binding"/>
    <property type="evidence" value="ECO:0007669"/>
    <property type="project" value="TreeGrafter"/>
</dbReference>